<dbReference type="PATRIC" id="fig|1141660.3.peg.1446"/>
<comment type="caution">
    <text evidence="1">The sequence shown here is derived from an EMBL/GenBank/DDBJ whole genome shotgun (WGS) entry which is preliminary data.</text>
</comment>
<name>K8WCZ1_9GAMM</name>
<evidence type="ECO:0000313" key="2">
    <source>
        <dbReference type="Proteomes" id="UP000010290"/>
    </source>
</evidence>
<evidence type="ECO:0000313" key="1">
    <source>
        <dbReference type="EMBL" id="EKT58488.1"/>
    </source>
</evidence>
<dbReference type="Proteomes" id="UP000010290">
    <property type="component" value="Chromosome"/>
</dbReference>
<sequence>MKPSYLKLLFSLSVLYISNSYSDENLNAGYAKLLALSLTDDISASKLHTDGFVYEKYSLPYDFKVSG</sequence>
<accession>K8WCZ1</accession>
<organism evidence="1 2">
    <name type="scientific">Providencia sneebia DSM 19967</name>
    <dbReference type="NCBI Taxonomy" id="1141660"/>
    <lineage>
        <taxon>Bacteria</taxon>
        <taxon>Pseudomonadati</taxon>
        <taxon>Pseudomonadota</taxon>
        <taxon>Gammaproteobacteria</taxon>
        <taxon>Enterobacterales</taxon>
        <taxon>Morganellaceae</taxon>
        <taxon>Providencia</taxon>
    </lineage>
</organism>
<dbReference type="RefSeq" id="WP_008915284.1">
    <property type="nucleotide sequence ID" value="NZ_CM001773.1"/>
</dbReference>
<dbReference type="EMBL" id="AKKN01000007">
    <property type="protein sequence ID" value="EKT58488.1"/>
    <property type="molecule type" value="Genomic_DNA"/>
</dbReference>
<gene>
    <name evidence="1" type="ORF">OO7_07209</name>
</gene>
<dbReference type="AlphaFoldDB" id="K8WCZ1"/>
<keyword evidence="2" id="KW-1185">Reference proteome</keyword>
<proteinExistence type="predicted"/>
<reference evidence="1 2" key="1">
    <citation type="journal article" date="2012" name="BMC Genomics">
        <title>Comparative genomics of bacteria in the genus Providencia isolated from wild Drosophila melanogaster.</title>
        <authorList>
            <person name="Galac M.R."/>
            <person name="Lazzaro B.P."/>
        </authorList>
    </citation>
    <scope>NUCLEOTIDE SEQUENCE [LARGE SCALE GENOMIC DNA]</scope>
    <source>
        <strain evidence="1 2">DSM 19967</strain>
    </source>
</reference>
<dbReference type="HOGENOM" id="CLU_2809039_0_0_6"/>
<protein>
    <submittedName>
        <fullName evidence="1">Uncharacterized protein</fullName>
    </submittedName>
</protein>